<keyword evidence="6" id="KW-1003">Cell membrane</keyword>
<comment type="caution">
    <text evidence="7">The sequence shown here is derived from an EMBL/GenBank/DDBJ whole genome shotgun (WGS) entry which is preliminary data.</text>
</comment>
<feature type="transmembrane region" description="Helical" evidence="6">
    <location>
        <begin position="206"/>
        <end position="228"/>
    </location>
</feature>
<keyword evidence="4 6" id="KW-1133">Transmembrane helix</keyword>
<evidence type="ECO:0000256" key="4">
    <source>
        <dbReference type="ARBA" id="ARBA00022989"/>
    </source>
</evidence>
<dbReference type="EMBL" id="JAAAWN010000006">
    <property type="protein sequence ID" value="NDV90800.1"/>
    <property type="molecule type" value="Genomic_DNA"/>
</dbReference>
<dbReference type="RefSeq" id="WP_163084390.1">
    <property type="nucleotide sequence ID" value="NZ_JAAAWN010000006.1"/>
</dbReference>
<gene>
    <name evidence="7" type="ORF">GTH32_06250</name>
</gene>
<dbReference type="Proteomes" id="UP000470213">
    <property type="component" value="Unassembled WGS sequence"/>
</dbReference>
<dbReference type="Pfam" id="PF02104">
    <property type="entry name" value="SURF1"/>
    <property type="match status" value="1"/>
</dbReference>
<reference evidence="7 8" key="1">
    <citation type="submission" date="2020-01" db="EMBL/GenBank/DDBJ databases">
        <authorList>
            <person name="Chen J."/>
            <person name="Zhu S."/>
            <person name="Yang J."/>
        </authorList>
    </citation>
    <scope>NUCLEOTIDE SEQUENCE [LARGE SCALE GENOMIC DNA]</scope>
    <source>
        <strain evidence="7 8">345S023</strain>
    </source>
</reference>
<dbReference type="InterPro" id="IPR002994">
    <property type="entry name" value="Surf1/Shy1"/>
</dbReference>
<keyword evidence="8" id="KW-1185">Reference proteome</keyword>
<evidence type="ECO:0000256" key="2">
    <source>
        <dbReference type="ARBA" id="ARBA00007165"/>
    </source>
</evidence>
<accession>A0A7X5LK19</accession>
<dbReference type="GO" id="GO:0005886">
    <property type="term" value="C:plasma membrane"/>
    <property type="evidence" value="ECO:0007669"/>
    <property type="project" value="UniProtKB-SubCell"/>
</dbReference>
<dbReference type="AlphaFoldDB" id="A0A7X5LK19"/>
<evidence type="ECO:0000256" key="6">
    <source>
        <dbReference type="RuleBase" id="RU363076"/>
    </source>
</evidence>
<dbReference type="PANTHER" id="PTHR23427:SF2">
    <property type="entry name" value="SURFEIT LOCUS PROTEIN 1"/>
    <property type="match status" value="1"/>
</dbReference>
<evidence type="ECO:0000256" key="3">
    <source>
        <dbReference type="ARBA" id="ARBA00022692"/>
    </source>
</evidence>
<organism evidence="7 8">
    <name type="scientific">Alteromonas profundi</name>
    <dbReference type="NCBI Taxonomy" id="2696062"/>
    <lineage>
        <taxon>Bacteria</taxon>
        <taxon>Pseudomonadati</taxon>
        <taxon>Pseudomonadota</taxon>
        <taxon>Gammaproteobacteria</taxon>
        <taxon>Alteromonadales</taxon>
        <taxon>Alteromonadaceae</taxon>
        <taxon>Alteromonas/Salinimonas group</taxon>
        <taxon>Alteromonas</taxon>
    </lineage>
</organism>
<feature type="transmembrane region" description="Helical" evidence="6">
    <location>
        <begin position="6"/>
        <end position="30"/>
    </location>
</feature>
<keyword evidence="3 6" id="KW-0812">Transmembrane</keyword>
<name>A0A7X5LK19_9ALTE</name>
<dbReference type="PROSITE" id="PS50895">
    <property type="entry name" value="SURF1"/>
    <property type="match status" value="1"/>
</dbReference>
<dbReference type="CDD" id="cd06662">
    <property type="entry name" value="SURF1"/>
    <property type="match status" value="1"/>
</dbReference>
<evidence type="ECO:0000256" key="5">
    <source>
        <dbReference type="ARBA" id="ARBA00023136"/>
    </source>
</evidence>
<evidence type="ECO:0000313" key="8">
    <source>
        <dbReference type="Proteomes" id="UP000470213"/>
    </source>
</evidence>
<evidence type="ECO:0000313" key="7">
    <source>
        <dbReference type="EMBL" id="NDV90800.1"/>
    </source>
</evidence>
<sequence>MTRVNTTTLFALSVTIIAVVAMSGLGVWQLQRMVHKQQRLSSITQKQGNESLQLLEALALDEPRDVAITFNGTPDNGHVLLLDNQVQGGKVGFDVIVPVRTNAGWLLVNYGWLPAPDLRRTLPSVNISNNMQRFNGVVSVPSRNPLTTETLAEDPAFPALIQEISFTHLTDILNHKLLPYVIYLTDQDDTFLRDYQPVVMPPEKHLGYAMVWFGLAIAAALIGSVAIFKKGNNS</sequence>
<keyword evidence="5 6" id="KW-0472">Membrane</keyword>
<dbReference type="InterPro" id="IPR045214">
    <property type="entry name" value="Surf1/Surf4"/>
</dbReference>
<proteinExistence type="inferred from homology"/>
<protein>
    <recommendedName>
        <fullName evidence="6">SURF1-like protein</fullName>
    </recommendedName>
</protein>
<dbReference type="PANTHER" id="PTHR23427">
    <property type="entry name" value="SURFEIT LOCUS PROTEIN"/>
    <property type="match status" value="1"/>
</dbReference>
<comment type="subcellular location">
    <subcellularLocation>
        <location evidence="6">Cell membrane</location>
        <topology evidence="6">Multi-pass membrane protein</topology>
    </subcellularLocation>
    <subcellularLocation>
        <location evidence="1">Membrane</location>
    </subcellularLocation>
</comment>
<comment type="similarity">
    <text evidence="2 6">Belongs to the SURF1 family.</text>
</comment>
<evidence type="ECO:0000256" key="1">
    <source>
        <dbReference type="ARBA" id="ARBA00004370"/>
    </source>
</evidence>